<accession>A0ABN9LSD8</accession>
<proteinExistence type="predicted"/>
<comment type="caution">
    <text evidence="2">The sequence shown here is derived from an EMBL/GenBank/DDBJ whole genome shotgun (WGS) entry which is preliminary data.</text>
</comment>
<dbReference type="EMBL" id="CAUEEQ010026943">
    <property type="protein sequence ID" value="CAJ0947554.1"/>
    <property type="molecule type" value="Genomic_DNA"/>
</dbReference>
<sequence length="96" mass="10779">MLPILFVPFMWLILVGLGGSGSGTVQLPMLSPPRWDGGICNLPMPTMMSTIGPQDLLQPDLVILLTVSDEERIRRIRKRGLEETKEEKELEDNSIF</sequence>
<protein>
    <submittedName>
        <fullName evidence="2">Uncharacterized protein</fullName>
    </submittedName>
</protein>
<gene>
    <name evidence="2" type="ORF">RIMI_LOCUS11736353</name>
</gene>
<feature type="chain" id="PRO_5046019865" evidence="1">
    <location>
        <begin position="21"/>
        <end position="96"/>
    </location>
</feature>
<name>A0ABN9LSD8_9NEOB</name>
<evidence type="ECO:0000313" key="3">
    <source>
        <dbReference type="Proteomes" id="UP001176940"/>
    </source>
</evidence>
<dbReference type="Proteomes" id="UP001176940">
    <property type="component" value="Unassembled WGS sequence"/>
</dbReference>
<keyword evidence="1" id="KW-0732">Signal</keyword>
<dbReference type="SUPFAM" id="SSF52540">
    <property type="entry name" value="P-loop containing nucleoside triphosphate hydrolases"/>
    <property type="match status" value="1"/>
</dbReference>
<organism evidence="2 3">
    <name type="scientific">Ranitomeya imitator</name>
    <name type="common">mimic poison frog</name>
    <dbReference type="NCBI Taxonomy" id="111125"/>
    <lineage>
        <taxon>Eukaryota</taxon>
        <taxon>Metazoa</taxon>
        <taxon>Chordata</taxon>
        <taxon>Craniata</taxon>
        <taxon>Vertebrata</taxon>
        <taxon>Euteleostomi</taxon>
        <taxon>Amphibia</taxon>
        <taxon>Batrachia</taxon>
        <taxon>Anura</taxon>
        <taxon>Neobatrachia</taxon>
        <taxon>Hyloidea</taxon>
        <taxon>Dendrobatidae</taxon>
        <taxon>Dendrobatinae</taxon>
        <taxon>Ranitomeya</taxon>
    </lineage>
</organism>
<keyword evidence="3" id="KW-1185">Reference proteome</keyword>
<dbReference type="InterPro" id="IPR027417">
    <property type="entry name" value="P-loop_NTPase"/>
</dbReference>
<evidence type="ECO:0000256" key="1">
    <source>
        <dbReference type="SAM" id="SignalP"/>
    </source>
</evidence>
<dbReference type="Gene3D" id="3.40.50.300">
    <property type="entry name" value="P-loop containing nucleotide triphosphate hydrolases"/>
    <property type="match status" value="1"/>
</dbReference>
<feature type="signal peptide" evidence="1">
    <location>
        <begin position="1"/>
        <end position="20"/>
    </location>
</feature>
<reference evidence="2" key="1">
    <citation type="submission" date="2023-07" db="EMBL/GenBank/DDBJ databases">
        <authorList>
            <person name="Stuckert A."/>
        </authorList>
    </citation>
    <scope>NUCLEOTIDE SEQUENCE</scope>
</reference>
<evidence type="ECO:0000313" key="2">
    <source>
        <dbReference type="EMBL" id="CAJ0947554.1"/>
    </source>
</evidence>